<dbReference type="InterPro" id="IPR004493">
    <property type="entry name" value="Leu-tRNA-synth_Ia_arc/euk"/>
</dbReference>
<evidence type="ECO:0000256" key="1">
    <source>
        <dbReference type="ARBA" id="ARBA00005594"/>
    </source>
</evidence>
<evidence type="ECO:0000313" key="12">
    <source>
        <dbReference type="EMBL" id="QNO51226.1"/>
    </source>
</evidence>
<keyword evidence="3 8" id="KW-0436">Ligase</keyword>
<dbReference type="InterPro" id="IPR002300">
    <property type="entry name" value="aa-tRNA-synth_Ia"/>
</dbReference>
<dbReference type="Gene3D" id="3.40.50.620">
    <property type="entry name" value="HUPs"/>
    <property type="match status" value="1"/>
</dbReference>
<organism evidence="12">
    <name type="scientific">Candidatus Methanophagaceae archaeon ANME-1 ERB6</name>
    <dbReference type="NCBI Taxonomy" id="2759912"/>
    <lineage>
        <taxon>Archaea</taxon>
        <taxon>Methanobacteriati</taxon>
        <taxon>Methanobacteriota</taxon>
        <taxon>Stenosarchaea group</taxon>
        <taxon>Methanomicrobia</taxon>
        <taxon>Candidatus Methanophagales</taxon>
        <taxon>Candidatus Methanophagaceae</taxon>
    </lineage>
</organism>
<evidence type="ECO:0000256" key="7">
    <source>
        <dbReference type="ARBA" id="ARBA00023146"/>
    </source>
</evidence>
<proteinExistence type="inferred from homology"/>
<dbReference type="InterPro" id="IPR009080">
    <property type="entry name" value="tRNAsynth_Ia_anticodon-bd"/>
</dbReference>
<keyword evidence="6 8" id="KW-0648">Protein biosynthesis</keyword>
<evidence type="ECO:0000256" key="8">
    <source>
        <dbReference type="HAMAP-Rule" id="MF_00049"/>
    </source>
</evidence>
<dbReference type="Pfam" id="PF00133">
    <property type="entry name" value="tRNA-synt_1"/>
    <property type="match status" value="1"/>
</dbReference>
<evidence type="ECO:0000259" key="10">
    <source>
        <dbReference type="Pfam" id="PF00133"/>
    </source>
</evidence>
<dbReference type="NCBIfam" id="TIGR00395">
    <property type="entry name" value="leuS_arch"/>
    <property type="match status" value="1"/>
</dbReference>
<feature type="short sequence motif" description="'HIGH' region" evidence="8">
    <location>
        <begin position="44"/>
        <end position="54"/>
    </location>
</feature>
<dbReference type="Gene3D" id="1.10.730.10">
    <property type="entry name" value="Isoleucyl-tRNA Synthetase, Domain 1"/>
    <property type="match status" value="1"/>
</dbReference>
<dbReference type="GO" id="GO:0002161">
    <property type="term" value="F:aminoacyl-tRNA deacylase activity"/>
    <property type="evidence" value="ECO:0007669"/>
    <property type="project" value="InterPro"/>
</dbReference>
<evidence type="ECO:0000256" key="9">
    <source>
        <dbReference type="RuleBase" id="RU363035"/>
    </source>
</evidence>
<dbReference type="PANTHER" id="PTHR45794">
    <property type="entry name" value="LEUCYL-TRNA SYNTHETASE"/>
    <property type="match status" value="1"/>
</dbReference>
<comment type="similarity">
    <text evidence="1 8 9">Belongs to the class-I aminoacyl-tRNA synthetase family.</text>
</comment>
<feature type="domain" description="Aminoacyl-tRNA synthetase class Ia" evidence="10">
    <location>
        <begin position="12"/>
        <end position="668"/>
    </location>
</feature>
<dbReference type="AlphaFoldDB" id="A0A7G9YT92"/>
<dbReference type="EC" id="6.1.1.4" evidence="8"/>
<dbReference type="Gene3D" id="1.10.10.720">
    <property type="entry name" value="leucyl-tRNA synthetase"/>
    <property type="match status" value="1"/>
</dbReference>
<evidence type="ECO:0000256" key="2">
    <source>
        <dbReference type="ARBA" id="ARBA00022490"/>
    </source>
</evidence>
<reference evidence="12" key="1">
    <citation type="submission" date="2020-06" db="EMBL/GenBank/DDBJ databases">
        <title>Unique genomic features of the anaerobic methanotrophic archaea.</title>
        <authorList>
            <person name="Chadwick G.L."/>
            <person name="Skennerton C.T."/>
            <person name="Laso-Perez R."/>
            <person name="Leu A.O."/>
            <person name="Speth D.R."/>
            <person name="Yu H."/>
            <person name="Morgan-Lang C."/>
            <person name="Hatzenpichler R."/>
            <person name="Goudeau D."/>
            <person name="Malmstrom R."/>
            <person name="Brazelton W.J."/>
            <person name="Woyke T."/>
            <person name="Hallam S.J."/>
            <person name="Tyson G.W."/>
            <person name="Wegener G."/>
            <person name="Boetius A."/>
            <person name="Orphan V."/>
        </authorList>
    </citation>
    <scope>NUCLEOTIDE SEQUENCE</scope>
</reference>
<dbReference type="InterPro" id="IPR001412">
    <property type="entry name" value="aa-tRNA-synth_I_CS"/>
</dbReference>
<dbReference type="PROSITE" id="PS00178">
    <property type="entry name" value="AA_TRNA_LIGASE_I"/>
    <property type="match status" value="1"/>
</dbReference>
<dbReference type="SUPFAM" id="SSF52374">
    <property type="entry name" value="Nucleotidylyl transferase"/>
    <property type="match status" value="1"/>
</dbReference>
<dbReference type="GO" id="GO:0005737">
    <property type="term" value="C:cytoplasm"/>
    <property type="evidence" value="ECO:0007669"/>
    <property type="project" value="UniProtKB-SubCell"/>
</dbReference>
<dbReference type="InterPro" id="IPR009008">
    <property type="entry name" value="Val/Leu/Ile-tRNA-synth_edit"/>
</dbReference>
<feature type="short sequence motif" description="'KMSKS' region" evidence="8">
    <location>
        <begin position="629"/>
        <end position="633"/>
    </location>
</feature>
<feature type="domain" description="Methionyl/Valyl/Leucyl/Isoleucyl-tRNA synthetase anticodon-binding" evidence="11">
    <location>
        <begin position="708"/>
        <end position="838"/>
    </location>
</feature>
<evidence type="ECO:0000259" key="11">
    <source>
        <dbReference type="Pfam" id="PF08264"/>
    </source>
</evidence>
<comment type="catalytic activity">
    <reaction evidence="8">
        <text>tRNA(Leu) + L-leucine + ATP = L-leucyl-tRNA(Leu) + AMP + diphosphate</text>
        <dbReference type="Rhea" id="RHEA:11688"/>
        <dbReference type="Rhea" id="RHEA-COMP:9613"/>
        <dbReference type="Rhea" id="RHEA-COMP:9622"/>
        <dbReference type="ChEBI" id="CHEBI:30616"/>
        <dbReference type="ChEBI" id="CHEBI:33019"/>
        <dbReference type="ChEBI" id="CHEBI:57427"/>
        <dbReference type="ChEBI" id="CHEBI:78442"/>
        <dbReference type="ChEBI" id="CHEBI:78494"/>
        <dbReference type="ChEBI" id="CHEBI:456215"/>
        <dbReference type="EC" id="6.1.1.4"/>
    </reaction>
</comment>
<keyword evidence="7 8" id="KW-0030">Aminoacyl-tRNA synthetase</keyword>
<name>A0A7G9YT92_9EURY</name>
<dbReference type="InterPro" id="IPR020791">
    <property type="entry name" value="Leu-tRNA-lgase_arc"/>
</dbReference>
<keyword evidence="5 8" id="KW-0067">ATP-binding</keyword>
<dbReference type="Gene3D" id="3.30.2320.20">
    <property type="entry name" value="Class I aminoacyl-tRNA synthetases (RS)"/>
    <property type="match status" value="1"/>
</dbReference>
<evidence type="ECO:0000256" key="3">
    <source>
        <dbReference type="ARBA" id="ARBA00022598"/>
    </source>
</evidence>
<dbReference type="GO" id="GO:0004823">
    <property type="term" value="F:leucine-tRNA ligase activity"/>
    <property type="evidence" value="ECO:0007669"/>
    <property type="project" value="UniProtKB-UniRule"/>
</dbReference>
<dbReference type="EMBL" id="MT631463">
    <property type="protein sequence ID" value="QNO51226.1"/>
    <property type="molecule type" value="Genomic_DNA"/>
</dbReference>
<keyword evidence="4 8" id="KW-0547">Nucleotide-binding</keyword>
<gene>
    <name evidence="8 12" type="primary">leuS</name>
    <name evidence="12" type="ORF">BAILMKME_00024</name>
</gene>
<dbReference type="NCBIfam" id="NF008957">
    <property type="entry name" value="PRK12300.1"/>
    <property type="match status" value="1"/>
</dbReference>
<dbReference type="Pfam" id="PF08264">
    <property type="entry name" value="Anticodon_1"/>
    <property type="match status" value="1"/>
</dbReference>
<dbReference type="InterPro" id="IPR013155">
    <property type="entry name" value="M/V/L/I-tRNA-synth_anticd-bd"/>
</dbReference>
<evidence type="ECO:0000256" key="4">
    <source>
        <dbReference type="ARBA" id="ARBA00022741"/>
    </source>
</evidence>
<dbReference type="SUPFAM" id="SSF47323">
    <property type="entry name" value="Anticodon-binding domain of a subclass of class I aminoacyl-tRNA synthetases"/>
    <property type="match status" value="1"/>
</dbReference>
<sequence>MAGLNIKEAEEKWQRRWKESKIFDAEIAEQKGGKKKFFLTVPYPYTSGPLHIGHGRTNTIGDIIARFKRLQGYNVLFPMAFHVTGTPILAIADSIAKGDQEVVARYKEYVSIYEDASKVDGIISSFSRAERVADFFAERISEDFERMGYSIDWRRKFNTTEPMYNKFIEWQFKKLYDKGVIKKGSYPITYSIEDNSPVGEDDIEEGDTNKVTIIEHTTIKFGVSDDTYLIAATLRPETVFGVTNLWIKPTAKYVKVAVGGEYWIVSREAALKLGYQREAVEGSEEIEGSYFVGKNVKEPMKGREIPVLSAGFVDPDVGTGVVYSVPAHAPYDYIALEDVRKKEGIEIEPIKVIDIEGYELPAKEICEKMGIANQEDERLEEATQIIYKDEFYRGVLNEQCGDFAGIKIAAIKDEVKDWLKGKNIADVFYETSRKAVTRGGGKVIVAVLQDQWFIDYTPKWWKDLGHELVEGMTFYPEKYKAYMHDIIDWLALRPCARKRGLGTRFPFEKEWIIESLSDSTIYMALYTIAHRLRQLPVDCLDEKFFDYVFLGIGSGADELAKESHIEADVLNEIKEEFEYWYPNDLRHTAPPHLSNHLVFFLMHHAAIFPPTRWPRAITLNELMIREGQKMSKSKGNVIPLAKVSELYGVDLFRLYCAINADFASVINWREQDVDALKKRFNALVAVFKESTGVDVAELKEDEFTHTGRWLLSRFYRRLKESIKLFDAFRIREAGINLVFNLLNDIRYYERRESPEKRRRIIRNVIEDWLLILSPIVPHICEEEWHKLHHSFISLQSLPELKEAFIDDRVERKEEYLVSLIADIKEILKIARIEPTKIYVYTADADTENWKWEVFRAIKDLPERDKIKEAMKLRKDKSTVDFVKRVIKSNLDYFELNEREILEREKAYLTKEFGCEIGINEEHDPKGKSKFAIPLKPAIYVEG</sequence>
<comment type="subcellular location">
    <subcellularLocation>
        <location evidence="8">Cytoplasm</location>
    </subcellularLocation>
</comment>
<dbReference type="SUPFAM" id="SSF50677">
    <property type="entry name" value="ValRS/IleRS/LeuRS editing domain"/>
    <property type="match status" value="1"/>
</dbReference>
<feature type="binding site" evidence="8">
    <location>
        <position position="632"/>
    </location>
    <ligand>
        <name>ATP</name>
        <dbReference type="ChEBI" id="CHEBI:30616"/>
    </ligand>
</feature>
<evidence type="ECO:0000256" key="5">
    <source>
        <dbReference type="ARBA" id="ARBA00022840"/>
    </source>
</evidence>
<dbReference type="PANTHER" id="PTHR45794:SF1">
    <property type="entry name" value="LEUCINE--TRNA LIGASE, CYTOPLASMIC"/>
    <property type="match status" value="1"/>
</dbReference>
<dbReference type="HAMAP" id="MF_00049_A">
    <property type="entry name" value="Leu_tRNA_synth_A"/>
    <property type="match status" value="1"/>
</dbReference>
<evidence type="ECO:0000256" key="6">
    <source>
        <dbReference type="ARBA" id="ARBA00022917"/>
    </source>
</evidence>
<dbReference type="Gene3D" id="3.90.740.10">
    <property type="entry name" value="Valyl/Leucyl/Isoleucyl-tRNA synthetase, editing domain"/>
    <property type="match status" value="1"/>
</dbReference>
<accession>A0A7G9YT92</accession>
<protein>
    <recommendedName>
        <fullName evidence="8">Leucine--tRNA ligase</fullName>
        <ecNumber evidence="8">6.1.1.4</ecNumber>
    </recommendedName>
    <alternativeName>
        <fullName evidence="8">Leucyl-tRNA synthetase</fullName>
        <shortName evidence="8">LeuRS</shortName>
    </alternativeName>
</protein>
<dbReference type="GO" id="GO:0006429">
    <property type="term" value="P:leucyl-tRNA aminoacylation"/>
    <property type="evidence" value="ECO:0007669"/>
    <property type="project" value="UniProtKB-UniRule"/>
</dbReference>
<dbReference type="InterPro" id="IPR014729">
    <property type="entry name" value="Rossmann-like_a/b/a_fold"/>
</dbReference>
<dbReference type="GO" id="GO:0005524">
    <property type="term" value="F:ATP binding"/>
    <property type="evidence" value="ECO:0007669"/>
    <property type="project" value="UniProtKB-UniRule"/>
</dbReference>
<keyword evidence="2 8" id="KW-0963">Cytoplasm</keyword>